<proteinExistence type="predicted"/>
<dbReference type="AlphaFoldDB" id="A0A7G8BD81"/>
<reference evidence="1 2" key="1">
    <citation type="submission" date="2020-08" db="EMBL/GenBank/DDBJ databases">
        <title>Edaphobacter telluris sp. nov. and Acidobacterium dinghuensis sp. nov., two acidobacteria isolated from forest soil.</title>
        <authorList>
            <person name="Fu J."/>
            <person name="Qiu L."/>
        </authorList>
    </citation>
    <scope>NUCLEOTIDE SEQUENCE [LARGE SCALE GENOMIC DNA]</scope>
    <source>
        <strain evidence="1">4Y35</strain>
    </source>
</reference>
<name>A0A7G8BD81_9BACT</name>
<accession>A0A7G8BD81</accession>
<evidence type="ECO:0000313" key="2">
    <source>
        <dbReference type="Proteomes" id="UP000515312"/>
    </source>
</evidence>
<evidence type="ECO:0000313" key="1">
    <source>
        <dbReference type="EMBL" id="QNI30501.1"/>
    </source>
</evidence>
<dbReference type="EMBL" id="CP060394">
    <property type="protein sequence ID" value="QNI30501.1"/>
    <property type="molecule type" value="Genomic_DNA"/>
</dbReference>
<dbReference type="KEGG" id="adin:H7849_15240"/>
<gene>
    <name evidence="1" type="ORF">H7849_15240</name>
</gene>
<protein>
    <submittedName>
        <fullName evidence="1">Uncharacterized protein</fullName>
    </submittedName>
</protein>
<keyword evidence="2" id="KW-1185">Reference proteome</keyword>
<sequence>MDRQELYGLAVDDKKVFEVNGHYASFLFQKGPKRAHILFSNPFVDAQDDEILSDDKPVDSAVRCSFTFAPFAFLAVLPERLHLLVNPAGSLTEKQNLQLNYPAT</sequence>
<dbReference type="RefSeq" id="WP_186740428.1">
    <property type="nucleotide sequence ID" value="NZ_CP060394.1"/>
</dbReference>
<dbReference type="Proteomes" id="UP000515312">
    <property type="component" value="Chromosome"/>
</dbReference>
<organism evidence="1 2">
    <name type="scientific">Alloacidobacterium dinghuense</name>
    <dbReference type="NCBI Taxonomy" id="2763107"/>
    <lineage>
        <taxon>Bacteria</taxon>
        <taxon>Pseudomonadati</taxon>
        <taxon>Acidobacteriota</taxon>
        <taxon>Terriglobia</taxon>
        <taxon>Terriglobales</taxon>
        <taxon>Acidobacteriaceae</taxon>
        <taxon>Alloacidobacterium</taxon>
    </lineage>
</organism>